<keyword evidence="3" id="KW-1185">Reference proteome</keyword>
<evidence type="ECO:0000313" key="3">
    <source>
        <dbReference type="Proteomes" id="UP001524502"/>
    </source>
</evidence>
<evidence type="ECO:0000256" key="1">
    <source>
        <dbReference type="SAM" id="MobiDB-lite"/>
    </source>
</evidence>
<feature type="region of interest" description="Disordered" evidence="1">
    <location>
        <begin position="42"/>
        <end position="78"/>
    </location>
</feature>
<proteinExistence type="predicted"/>
<dbReference type="Proteomes" id="UP001524502">
    <property type="component" value="Unassembled WGS sequence"/>
</dbReference>
<dbReference type="EMBL" id="JANFXK010000019">
    <property type="protein sequence ID" value="MCQ4638039.1"/>
    <property type="molecule type" value="Genomic_DNA"/>
</dbReference>
<organism evidence="2 3">
    <name type="scientific">Anaerovorax odorimutans</name>
    <dbReference type="NCBI Taxonomy" id="109327"/>
    <lineage>
        <taxon>Bacteria</taxon>
        <taxon>Bacillati</taxon>
        <taxon>Bacillota</taxon>
        <taxon>Clostridia</taxon>
        <taxon>Peptostreptococcales</taxon>
        <taxon>Anaerovoracaceae</taxon>
        <taxon>Anaerovorax</taxon>
    </lineage>
</organism>
<reference evidence="2 3" key="1">
    <citation type="submission" date="2022-06" db="EMBL/GenBank/DDBJ databases">
        <title>Isolation of gut microbiota from human fecal samples.</title>
        <authorList>
            <person name="Pamer E.G."/>
            <person name="Barat B."/>
            <person name="Waligurski E."/>
            <person name="Medina S."/>
            <person name="Paddock L."/>
            <person name="Mostad J."/>
        </authorList>
    </citation>
    <scope>NUCLEOTIDE SEQUENCE [LARGE SCALE GENOMIC DNA]</scope>
    <source>
        <strain evidence="2 3">SL.3.17</strain>
    </source>
</reference>
<accession>A0ABT1RS61</accession>
<gene>
    <name evidence="2" type="ORF">NE619_14980</name>
</gene>
<sequence length="78" mass="8454">MQKADLFSTFLSFAKGFQIEIPEKQNGTFLKPTCFVCFRDSFGQKAPSQGGGTAAEKRQRGGERRGAPASSCGNFSQN</sequence>
<protein>
    <submittedName>
        <fullName evidence="2">Uncharacterized protein</fullName>
    </submittedName>
</protein>
<feature type="compositionally biased region" description="Basic and acidic residues" evidence="1">
    <location>
        <begin position="55"/>
        <end position="66"/>
    </location>
</feature>
<evidence type="ECO:0000313" key="2">
    <source>
        <dbReference type="EMBL" id="MCQ4638039.1"/>
    </source>
</evidence>
<comment type="caution">
    <text evidence="2">The sequence shown here is derived from an EMBL/GenBank/DDBJ whole genome shotgun (WGS) entry which is preliminary data.</text>
</comment>
<name>A0ABT1RS61_9FIRM</name>